<accession>A0A6M8BBB2</accession>
<keyword evidence="2" id="KW-1185">Reference proteome</keyword>
<dbReference type="AlphaFoldDB" id="A0A6M8BBB2"/>
<reference evidence="1 2" key="1">
    <citation type="submission" date="2020-05" db="EMBL/GenBank/DDBJ databases">
        <title>Complete genome sequence of of a novel Thermoleptolyngbya strain isolated from hot springs of Ganzi, Sichuan China.</title>
        <authorList>
            <person name="Tang J."/>
            <person name="Daroch M."/>
            <person name="Li L."/>
            <person name="Waleron K."/>
            <person name="Waleron M."/>
            <person name="Waleron M."/>
        </authorList>
    </citation>
    <scope>NUCLEOTIDE SEQUENCE [LARGE SCALE GENOMIC DNA]</scope>
    <source>
        <strain evidence="1 2">PKUAC-SCTA183</strain>
    </source>
</reference>
<name>A0A6M8BBB2_9CYAN</name>
<dbReference type="Proteomes" id="UP000505210">
    <property type="component" value="Chromosome"/>
</dbReference>
<gene>
    <name evidence="1" type="ORF">HPC62_03560</name>
</gene>
<dbReference type="RefSeq" id="WP_172353777.1">
    <property type="nucleotide sequence ID" value="NZ_CP053661.1"/>
</dbReference>
<organism evidence="1 2">
    <name type="scientific">Thermoleptolyngbya sichuanensis A183</name>
    <dbReference type="NCBI Taxonomy" id="2737172"/>
    <lineage>
        <taxon>Bacteria</taxon>
        <taxon>Bacillati</taxon>
        <taxon>Cyanobacteriota</taxon>
        <taxon>Cyanophyceae</taxon>
        <taxon>Oculatellales</taxon>
        <taxon>Oculatellaceae</taxon>
        <taxon>Thermoleptolyngbya</taxon>
        <taxon>Thermoleptolyngbya sichuanensis</taxon>
    </lineage>
</organism>
<dbReference type="KEGG" id="theu:HPC62_03560"/>
<protein>
    <submittedName>
        <fullName evidence="1">Uncharacterized protein</fullName>
    </submittedName>
</protein>
<dbReference type="EMBL" id="CP053661">
    <property type="protein sequence ID" value="QKD81376.1"/>
    <property type="molecule type" value="Genomic_DNA"/>
</dbReference>
<proteinExistence type="predicted"/>
<evidence type="ECO:0000313" key="1">
    <source>
        <dbReference type="EMBL" id="QKD81376.1"/>
    </source>
</evidence>
<evidence type="ECO:0000313" key="2">
    <source>
        <dbReference type="Proteomes" id="UP000505210"/>
    </source>
</evidence>
<sequence>MKTVPFATNAEVWLPAYQVYKHAADAARSQPAKTPQAVQKPKTYRTGAVGQFLAGCARKKLSKTQSAYRKCIGPDLKSKIQMPR</sequence>